<evidence type="ECO:0000256" key="2">
    <source>
        <dbReference type="ARBA" id="ARBA00022980"/>
    </source>
</evidence>
<evidence type="ECO:0000256" key="5">
    <source>
        <dbReference type="RuleBase" id="RU000660"/>
    </source>
</evidence>
<dbReference type="GO" id="GO:0006412">
    <property type="term" value="P:translation"/>
    <property type="evidence" value="ECO:0007669"/>
    <property type="project" value="InterPro"/>
</dbReference>
<evidence type="ECO:0000256" key="3">
    <source>
        <dbReference type="ARBA" id="ARBA00023274"/>
    </source>
</evidence>
<reference evidence="7 8" key="1">
    <citation type="submission" date="2017-07" db="EMBL/GenBank/DDBJ databases">
        <title>Mechanisms for carbon and nitrogen cycling indicate functional differentiation within the Candidate Phyla Radiation.</title>
        <authorList>
            <person name="Danczak R.E."/>
            <person name="Johnston M.D."/>
            <person name="Kenah C."/>
            <person name="Slattery M."/>
            <person name="Wrighton K.C."/>
            <person name="Wilkins M.J."/>
        </authorList>
    </citation>
    <scope>NUCLEOTIDE SEQUENCE [LARGE SCALE GENOMIC DNA]</scope>
    <source>
        <strain evidence="7">Athens1014_28</strain>
    </source>
</reference>
<evidence type="ECO:0000256" key="6">
    <source>
        <dbReference type="RuleBase" id="RU000661"/>
    </source>
</evidence>
<organism evidence="7 8">
    <name type="scientific">Candidatus Berkelbacteria bacterium Athens1014_28</name>
    <dbReference type="NCBI Taxonomy" id="2017145"/>
    <lineage>
        <taxon>Bacteria</taxon>
        <taxon>Candidatus Berkelbacteria</taxon>
    </lineage>
</organism>
<keyword evidence="2 5" id="KW-0689">Ribosomal protein</keyword>
<dbReference type="PANTHER" id="PTHR14413:SF16">
    <property type="entry name" value="LARGE RIBOSOMAL SUBUNIT PROTEIN BL17M"/>
    <property type="match status" value="1"/>
</dbReference>
<dbReference type="NCBIfam" id="TIGR00059">
    <property type="entry name" value="L17"/>
    <property type="match status" value="1"/>
</dbReference>
<sequence>MTTKLGRKIGHRRSLLRNLATSLVLYEKVDTTLAKAKAVKPIIDRMITLSKSNSLSSYRHNLSFFFDINVSKKIRDELTKRYEKRMSGFTKIYHTGNRLGDNAKMARIELVDRKVFSLKPQKTTADDKEKEIKKTPLEKISKKFNKFEDQAKTEIKKGVVTKIRTNTRQKIGDK</sequence>
<dbReference type="GO" id="GO:0003735">
    <property type="term" value="F:structural constituent of ribosome"/>
    <property type="evidence" value="ECO:0007669"/>
    <property type="project" value="InterPro"/>
</dbReference>
<dbReference type="SUPFAM" id="SSF64263">
    <property type="entry name" value="Prokaryotic ribosomal protein L17"/>
    <property type="match status" value="1"/>
</dbReference>
<proteinExistence type="inferred from homology"/>
<evidence type="ECO:0000313" key="7">
    <source>
        <dbReference type="EMBL" id="TSC95306.1"/>
    </source>
</evidence>
<dbReference type="InterPro" id="IPR000456">
    <property type="entry name" value="Ribosomal_bL17"/>
</dbReference>
<dbReference type="EMBL" id="VMGN01000001">
    <property type="protein sequence ID" value="TSC95306.1"/>
    <property type="molecule type" value="Genomic_DNA"/>
</dbReference>
<dbReference type="Pfam" id="PF01196">
    <property type="entry name" value="Ribosomal_L17"/>
    <property type="match status" value="1"/>
</dbReference>
<dbReference type="InterPro" id="IPR036373">
    <property type="entry name" value="Ribosomal_bL17_sf"/>
</dbReference>
<name>A0A554LR20_9BACT</name>
<accession>A0A554LR20</accession>
<evidence type="ECO:0000256" key="4">
    <source>
        <dbReference type="ARBA" id="ARBA00035494"/>
    </source>
</evidence>
<dbReference type="GO" id="GO:0022625">
    <property type="term" value="C:cytosolic large ribosomal subunit"/>
    <property type="evidence" value="ECO:0007669"/>
    <property type="project" value="TreeGrafter"/>
</dbReference>
<evidence type="ECO:0000256" key="1">
    <source>
        <dbReference type="ARBA" id="ARBA00008777"/>
    </source>
</evidence>
<comment type="caution">
    <text evidence="7">The sequence shown here is derived from an EMBL/GenBank/DDBJ whole genome shotgun (WGS) entry which is preliminary data.</text>
</comment>
<dbReference type="Proteomes" id="UP000316495">
    <property type="component" value="Unassembled WGS sequence"/>
</dbReference>
<dbReference type="Gene3D" id="3.90.1030.10">
    <property type="entry name" value="Ribosomal protein L17"/>
    <property type="match status" value="1"/>
</dbReference>
<keyword evidence="3 5" id="KW-0687">Ribonucleoprotein</keyword>
<comment type="similarity">
    <text evidence="1 5">Belongs to the bacterial ribosomal protein bL17 family.</text>
</comment>
<gene>
    <name evidence="7" type="ORF">Athens101428_34</name>
</gene>
<dbReference type="AlphaFoldDB" id="A0A554LR20"/>
<dbReference type="PANTHER" id="PTHR14413">
    <property type="entry name" value="RIBOSOMAL PROTEIN L17"/>
    <property type="match status" value="1"/>
</dbReference>
<evidence type="ECO:0000313" key="8">
    <source>
        <dbReference type="Proteomes" id="UP000316495"/>
    </source>
</evidence>
<protein>
    <recommendedName>
        <fullName evidence="4 6">50S ribosomal protein L17</fullName>
    </recommendedName>
</protein>